<dbReference type="OrthoDB" id="5241788at2"/>
<dbReference type="InterPro" id="IPR017946">
    <property type="entry name" value="PLC-like_Pdiesterase_TIM-brl"/>
</dbReference>
<organism evidence="2 3">
    <name type="scientific">Gulosibacter macacae</name>
    <dbReference type="NCBI Taxonomy" id="2488791"/>
    <lineage>
        <taxon>Bacteria</taxon>
        <taxon>Bacillati</taxon>
        <taxon>Actinomycetota</taxon>
        <taxon>Actinomycetes</taxon>
        <taxon>Micrococcales</taxon>
        <taxon>Microbacteriaceae</taxon>
        <taxon>Gulosibacter</taxon>
    </lineage>
</organism>
<dbReference type="PROSITE" id="PS51704">
    <property type="entry name" value="GP_PDE"/>
    <property type="match status" value="1"/>
</dbReference>
<reference evidence="2 3" key="1">
    <citation type="submission" date="2018-11" db="EMBL/GenBank/DDBJ databases">
        <title>YIM 102482-1 draft genome.</title>
        <authorList>
            <person name="Li G."/>
            <person name="Jiang Y."/>
        </authorList>
    </citation>
    <scope>NUCLEOTIDE SEQUENCE [LARGE SCALE GENOMIC DNA]</scope>
    <source>
        <strain evidence="2 3">YIM 102482-1</strain>
    </source>
</reference>
<evidence type="ECO:0000313" key="3">
    <source>
        <dbReference type="Proteomes" id="UP000274391"/>
    </source>
</evidence>
<protein>
    <submittedName>
        <fullName evidence="2">Glycerophosphodiester phosphodiesterase</fullName>
    </submittedName>
</protein>
<proteinExistence type="predicted"/>
<dbReference type="PANTHER" id="PTHR46211:SF1">
    <property type="entry name" value="GLYCEROPHOSPHODIESTER PHOSPHODIESTERASE, CYTOPLASMIC"/>
    <property type="match status" value="1"/>
</dbReference>
<accession>A0A3P3W2V4</accession>
<evidence type="ECO:0000313" key="2">
    <source>
        <dbReference type="EMBL" id="RRJ87163.1"/>
    </source>
</evidence>
<dbReference type="EMBL" id="RQVS01000005">
    <property type="protein sequence ID" value="RRJ87163.1"/>
    <property type="molecule type" value="Genomic_DNA"/>
</dbReference>
<dbReference type="GO" id="GO:0006629">
    <property type="term" value="P:lipid metabolic process"/>
    <property type="evidence" value="ECO:0007669"/>
    <property type="project" value="InterPro"/>
</dbReference>
<gene>
    <name evidence="2" type="ORF">EG850_04890</name>
</gene>
<keyword evidence="3" id="KW-1185">Reference proteome</keyword>
<dbReference type="Gene3D" id="3.20.20.190">
    <property type="entry name" value="Phosphatidylinositol (PI) phosphodiesterase"/>
    <property type="match status" value="1"/>
</dbReference>
<dbReference type="Proteomes" id="UP000274391">
    <property type="component" value="Unassembled WGS sequence"/>
</dbReference>
<feature type="domain" description="GP-PDE" evidence="1">
    <location>
        <begin position="9"/>
        <end position="244"/>
    </location>
</feature>
<name>A0A3P3W2V4_9MICO</name>
<dbReference type="InterPro" id="IPR030395">
    <property type="entry name" value="GP_PDE_dom"/>
</dbReference>
<dbReference type="RefSeq" id="WP_124970834.1">
    <property type="nucleotide sequence ID" value="NZ_RQVS01000005.1"/>
</dbReference>
<dbReference type="Pfam" id="PF03009">
    <property type="entry name" value="GDPD"/>
    <property type="match status" value="1"/>
</dbReference>
<comment type="caution">
    <text evidence="2">The sequence shown here is derived from an EMBL/GenBank/DDBJ whole genome shotgun (WGS) entry which is preliminary data.</text>
</comment>
<sequence>MSYFDPAPPRVLAHRGDARDAPENTIAAFDAAVSLGVTHIETDAHVTRDGVAVLWHDPGLERWDGSRTRIDSLSLAQLQDRTRDGHTIATVAEALWEVPNAAFNIDVKDDRAVAAVADALEWVNACERVLVTAFQDHTVAALRKRLPNAHHGTSSRQVLRAIWADKRKNERALAKALEGCDAVQIPPKFGRINLVTERRIAAFKRHVREVHVWTINDPAEMRALLDLGVDGIVTDRVDRAMAITQADRPE</sequence>
<evidence type="ECO:0000259" key="1">
    <source>
        <dbReference type="PROSITE" id="PS51704"/>
    </source>
</evidence>
<dbReference type="SUPFAM" id="SSF51695">
    <property type="entry name" value="PLC-like phosphodiesterases"/>
    <property type="match status" value="1"/>
</dbReference>
<dbReference type="AlphaFoldDB" id="A0A3P3W2V4"/>
<dbReference type="GO" id="GO:0008081">
    <property type="term" value="F:phosphoric diester hydrolase activity"/>
    <property type="evidence" value="ECO:0007669"/>
    <property type="project" value="InterPro"/>
</dbReference>
<dbReference type="PANTHER" id="PTHR46211">
    <property type="entry name" value="GLYCEROPHOSPHORYL DIESTER PHOSPHODIESTERASE"/>
    <property type="match status" value="1"/>
</dbReference>